<dbReference type="InterPro" id="IPR029787">
    <property type="entry name" value="Nucleotide_cyclase"/>
</dbReference>
<dbReference type="EMBL" id="CP121694">
    <property type="protein sequence ID" value="WRO21098.1"/>
    <property type="molecule type" value="Genomic_DNA"/>
</dbReference>
<dbReference type="InterPro" id="IPR033479">
    <property type="entry name" value="dCache_1"/>
</dbReference>
<dbReference type="FunFam" id="3.30.70.270:FF:000001">
    <property type="entry name" value="Diguanylate cyclase domain protein"/>
    <property type="match status" value="1"/>
</dbReference>
<dbReference type="InterPro" id="IPR000160">
    <property type="entry name" value="GGDEF_dom"/>
</dbReference>
<proteinExistence type="predicted"/>
<gene>
    <name evidence="9" type="ORF">MFMK1_000892</name>
</gene>
<protein>
    <submittedName>
        <fullName evidence="9">Diguanylate cyclase</fullName>
        <ecNumber evidence="9">2.7.7.65</ecNumber>
    </submittedName>
</protein>
<dbReference type="AlphaFoldDB" id="A0AAU0UIF6"/>
<keyword evidence="5 6" id="KW-0472">Membrane</keyword>
<dbReference type="CDD" id="cd00077">
    <property type="entry name" value="HDc"/>
    <property type="match status" value="1"/>
</dbReference>
<dbReference type="PROSITE" id="PS51832">
    <property type="entry name" value="HD_GYP"/>
    <property type="match status" value="1"/>
</dbReference>
<evidence type="ECO:0000256" key="6">
    <source>
        <dbReference type="SAM" id="Phobius"/>
    </source>
</evidence>
<dbReference type="GO" id="GO:0052621">
    <property type="term" value="F:diguanylate cyclase activity"/>
    <property type="evidence" value="ECO:0007669"/>
    <property type="project" value="UniProtKB-EC"/>
</dbReference>
<keyword evidence="9" id="KW-0548">Nucleotidyltransferase</keyword>
<dbReference type="Pfam" id="PF13487">
    <property type="entry name" value="HD_5"/>
    <property type="match status" value="1"/>
</dbReference>
<feature type="transmembrane region" description="Helical" evidence="6">
    <location>
        <begin position="285"/>
        <end position="306"/>
    </location>
</feature>
<dbReference type="CDD" id="cd12914">
    <property type="entry name" value="PDC1_DGC_like"/>
    <property type="match status" value="1"/>
</dbReference>
<dbReference type="Gene3D" id="3.30.450.20">
    <property type="entry name" value="PAS domain"/>
    <property type="match status" value="1"/>
</dbReference>
<evidence type="ECO:0000259" key="8">
    <source>
        <dbReference type="PROSITE" id="PS51832"/>
    </source>
</evidence>
<evidence type="ECO:0000256" key="1">
    <source>
        <dbReference type="ARBA" id="ARBA00004651"/>
    </source>
</evidence>
<dbReference type="CDD" id="cd18774">
    <property type="entry name" value="PDC2_HK_sensor"/>
    <property type="match status" value="1"/>
</dbReference>
<dbReference type="Pfam" id="PF00990">
    <property type="entry name" value="GGDEF"/>
    <property type="match status" value="1"/>
</dbReference>
<accession>A0AAU0UIF6</accession>
<dbReference type="Proteomes" id="UP001329915">
    <property type="component" value="Chromosome"/>
</dbReference>
<dbReference type="SUPFAM" id="SSF103190">
    <property type="entry name" value="Sensory domain-like"/>
    <property type="match status" value="1"/>
</dbReference>
<feature type="domain" description="HD-GYP" evidence="8">
    <location>
        <begin position="502"/>
        <end position="695"/>
    </location>
</feature>
<dbReference type="InterPro" id="IPR029151">
    <property type="entry name" value="Sensor-like_sf"/>
</dbReference>
<dbReference type="EC" id="2.7.7.65" evidence="9"/>
<organism evidence="9 10">
    <name type="scientific">Metallumcola ferriviriculae</name>
    <dbReference type="NCBI Taxonomy" id="3039180"/>
    <lineage>
        <taxon>Bacteria</taxon>
        <taxon>Bacillati</taxon>
        <taxon>Bacillota</taxon>
        <taxon>Clostridia</taxon>
        <taxon>Neomoorellales</taxon>
        <taxon>Desulfitibacteraceae</taxon>
        <taxon>Metallumcola</taxon>
    </lineage>
</organism>
<dbReference type="Gene3D" id="3.30.70.270">
    <property type="match status" value="1"/>
</dbReference>
<name>A0AAU0UIF6_9FIRM</name>
<dbReference type="CDD" id="cd01949">
    <property type="entry name" value="GGDEF"/>
    <property type="match status" value="1"/>
</dbReference>
<keyword evidence="4 6" id="KW-1133">Transmembrane helix</keyword>
<evidence type="ECO:0000256" key="5">
    <source>
        <dbReference type="ARBA" id="ARBA00023136"/>
    </source>
</evidence>
<dbReference type="Pfam" id="PF02743">
    <property type="entry name" value="dCache_1"/>
    <property type="match status" value="1"/>
</dbReference>
<evidence type="ECO:0000313" key="10">
    <source>
        <dbReference type="Proteomes" id="UP001329915"/>
    </source>
</evidence>
<keyword evidence="2" id="KW-1003">Cell membrane</keyword>
<evidence type="ECO:0000256" key="3">
    <source>
        <dbReference type="ARBA" id="ARBA00022692"/>
    </source>
</evidence>
<dbReference type="PANTHER" id="PTHR43155">
    <property type="entry name" value="CYCLIC DI-GMP PHOSPHODIESTERASE PA4108-RELATED"/>
    <property type="match status" value="1"/>
</dbReference>
<dbReference type="SMART" id="SM00471">
    <property type="entry name" value="HDc"/>
    <property type="match status" value="1"/>
</dbReference>
<keyword evidence="9" id="KW-0808">Transferase</keyword>
<dbReference type="RefSeq" id="WP_366923955.1">
    <property type="nucleotide sequence ID" value="NZ_CP121694.1"/>
</dbReference>
<feature type="domain" description="GGDEF" evidence="7">
    <location>
        <begin position="354"/>
        <end position="490"/>
    </location>
</feature>
<dbReference type="GO" id="GO:0005886">
    <property type="term" value="C:plasma membrane"/>
    <property type="evidence" value="ECO:0007669"/>
    <property type="project" value="UniProtKB-SubCell"/>
</dbReference>
<keyword evidence="10" id="KW-1185">Reference proteome</keyword>
<dbReference type="InterPro" id="IPR043128">
    <property type="entry name" value="Rev_trsase/Diguanyl_cyclase"/>
</dbReference>
<dbReference type="SMART" id="SM00267">
    <property type="entry name" value="GGDEF"/>
    <property type="match status" value="1"/>
</dbReference>
<keyword evidence="3 6" id="KW-0812">Transmembrane</keyword>
<sequence length="695" mass="77896">MSYFRTLFKQVLRPNLLSISIALASIIIVAVVVFAYLLNVTEKDLKQDMTQNSTAAAAFVNGIIGQTSSLLRTVSASQPVKRLNAEETRHYLAKIREHYPYYKGLALADADGNVISTSSDVLPEFNVSSRPFFKQAAEEKALIVTDGMLDKIDNETIVVIANPILSTDNQLDGVVYALLELDILKQRLGNIDLDPGEHLYLLDGNNVPLIHPDNNLVKKRQPLSTGKILRNTNLAKGFLTTFDEVKATQEILAYQKVADSRWLVVVDVPQHYAYNRMFSKLFGPFLFFVLMASPVFFLLIRFGVILTRKQTELVETNKKLSRLVITDSLTGLHNHRYFHDRLKALVDEHSESQESLNLILLDLDFFRYYNDAYGHQAGDAVLLQISEIIKRHCRPQDFVARYGGEEFAIILPETAAKTALSVAETIRQAIADFHFNGEENLPLGKLTVSVGVGCFPAHSGSKDELLKIADQALYKAKYASMKNKVEVYYSVLDELKEDLKKSDQNLFNTIKTFNSVIQAKDRYTYGHSERVMHYATIIGKQLGLDKDTLTSVRYGSFLHDIGKIEIAAPLLNKPGRLTKEEFDIIKQHPTMGADIIKPLGQLEPAVPFIMYHHEHFDGTGYPEGIKGKDIPLIARIGAVADSYDAMSTDRPYKPGKTHLEAIEELRRCSGTQFDPEIVEAFIIAIAADEKAVNVN</sequence>
<dbReference type="NCBIfam" id="TIGR00254">
    <property type="entry name" value="GGDEF"/>
    <property type="match status" value="1"/>
</dbReference>
<feature type="transmembrane region" description="Helical" evidence="6">
    <location>
        <begin position="16"/>
        <end position="38"/>
    </location>
</feature>
<evidence type="ECO:0000259" key="7">
    <source>
        <dbReference type="PROSITE" id="PS50887"/>
    </source>
</evidence>
<comment type="subcellular location">
    <subcellularLocation>
        <location evidence="1">Cell membrane</location>
        <topology evidence="1">Multi-pass membrane protein</topology>
    </subcellularLocation>
</comment>
<dbReference type="SUPFAM" id="SSF55073">
    <property type="entry name" value="Nucleotide cyclase"/>
    <property type="match status" value="1"/>
</dbReference>
<dbReference type="KEGG" id="dbc:MFMK1_000892"/>
<dbReference type="PROSITE" id="PS50887">
    <property type="entry name" value="GGDEF"/>
    <property type="match status" value="1"/>
</dbReference>
<dbReference type="InterPro" id="IPR003607">
    <property type="entry name" value="HD/PDEase_dom"/>
</dbReference>
<dbReference type="InterPro" id="IPR037522">
    <property type="entry name" value="HD_GYP_dom"/>
</dbReference>
<evidence type="ECO:0000313" key="9">
    <source>
        <dbReference type="EMBL" id="WRO21098.1"/>
    </source>
</evidence>
<dbReference type="Gene3D" id="1.10.3210.10">
    <property type="entry name" value="Hypothetical protein af1432"/>
    <property type="match status" value="1"/>
</dbReference>
<dbReference type="PANTHER" id="PTHR43155:SF2">
    <property type="entry name" value="CYCLIC DI-GMP PHOSPHODIESTERASE PA4108"/>
    <property type="match status" value="1"/>
</dbReference>
<evidence type="ECO:0000256" key="4">
    <source>
        <dbReference type="ARBA" id="ARBA00022989"/>
    </source>
</evidence>
<dbReference type="SUPFAM" id="SSF109604">
    <property type="entry name" value="HD-domain/PDEase-like"/>
    <property type="match status" value="1"/>
</dbReference>
<reference evidence="9 10" key="1">
    <citation type="submission" date="2023-04" db="EMBL/GenBank/DDBJ databases">
        <authorList>
            <person name="Hsu D."/>
        </authorList>
    </citation>
    <scope>NUCLEOTIDE SEQUENCE [LARGE SCALE GENOMIC DNA]</scope>
    <source>
        <strain evidence="9 10">MK1</strain>
    </source>
</reference>
<evidence type="ECO:0000256" key="2">
    <source>
        <dbReference type="ARBA" id="ARBA00022475"/>
    </source>
</evidence>